<reference evidence="7" key="2">
    <citation type="submission" date="2018-05" db="EMBL/GenBank/DDBJ databases">
        <authorList>
            <person name="Ferrari B."/>
        </authorList>
    </citation>
    <scope>NUCLEOTIDE SEQUENCE</scope>
    <source>
        <strain evidence="7">RRmetagenome_bin12</strain>
    </source>
</reference>
<protein>
    <submittedName>
        <fullName evidence="6">Dihydrofolate reductase family protein</fullName>
    </submittedName>
</protein>
<dbReference type="AlphaFoldDB" id="A0A2W5ZAB5"/>
<dbReference type="GO" id="GO:0009231">
    <property type="term" value="P:riboflavin biosynthetic process"/>
    <property type="evidence" value="ECO:0007669"/>
    <property type="project" value="InterPro"/>
</dbReference>
<evidence type="ECO:0000313" key="7">
    <source>
        <dbReference type="EMBL" id="PZR79816.1"/>
    </source>
</evidence>
<dbReference type="Proteomes" id="UP000248724">
    <property type="component" value="Unassembled WGS sequence"/>
</dbReference>
<dbReference type="InterPro" id="IPR002734">
    <property type="entry name" value="RibDG_C"/>
</dbReference>
<dbReference type="InterPro" id="IPR050765">
    <property type="entry name" value="Riboflavin_Biosynth_HTPR"/>
</dbReference>
<dbReference type="RefSeq" id="WP_337311562.1">
    <property type="nucleotide sequence ID" value="NZ_JAEKNS010000091.1"/>
</dbReference>
<dbReference type="PANTHER" id="PTHR38011:SF7">
    <property type="entry name" value="2,5-DIAMINO-6-RIBOSYLAMINO-4(3H)-PYRIMIDINONE 5'-PHOSPHATE REDUCTASE"/>
    <property type="match status" value="1"/>
</dbReference>
<dbReference type="Proteomes" id="UP000606991">
    <property type="component" value="Unassembled WGS sequence"/>
</dbReference>
<dbReference type="Gene3D" id="3.40.430.10">
    <property type="entry name" value="Dihydrofolate Reductase, subunit A"/>
    <property type="match status" value="1"/>
</dbReference>
<sequence length="327" mass="33987">MSELAASGAPGRGEPPIDWVDEASEESFPASDVPAWPSSAPAREPAPQLTLLSDQPDAPAYPLGPRLEHLYGGPFSLATPCLYANFVSSVDGVVALGPGHPDPGGTISGHSEADRFVMALLRASADAILVGAGTLRATPGHRWTPEDVYPAAAAEFAELRRLLKRASQPLLVVVTASGDIDGDHPALQQDALVLTTEAGADRLRGRLPAAASVRSLGPGAELTAKSIVEAIHSAGCGAVLTEGGPTLLGNLVRARVLDELFLTVSPLLAGRSSAAPRPGLVDGVELAPAQARWLSLLSVRRDDAYLFLRYRLRVRTATRSTPSSAAG</sequence>
<evidence type="ECO:0000313" key="9">
    <source>
        <dbReference type="Proteomes" id="UP000606991"/>
    </source>
</evidence>
<reference evidence="6 9" key="3">
    <citation type="submission" date="2020-10" db="EMBL/GenBank/DDBJ databases">
        <title>Ca. Dormibacterota MAGs.</title>
        <authorList>
            <person name="Montgomery K."/>
        </authorList>
    </citation>
    <scope>NUCLEOTIDE SEQUENCE [LARGE SCALE GENOMIC DNA]</scope>
    <source>
        <strain evidence="6">SC8812_S17_18</strain>
    </source>
</reference>
<evidence type="ECO:0000256" key="2">
    <source>
        <dbReference type="ARBA" id="ARBA00022857"/>
    </source>
</evidence>
<keyword evidence="3" id="KW-0560">Oxidoreductase</keyword>
<dbReference type="EMBL" id="QHBU01000189">
    <property type="protein sequence ID" value="PZR79816.1"/>
    <property type="molecule type" value="Genomic_DNA"/>
</dbReference>
<evidence type="ECO:0000256" key="4">
    <source>
        <dbReference type="SAM" id="MobiDB-lite"/>
    </source>
</evidence>
<evidence type="ECO:0000313" key="8">
    <source>
        <dbReference type="Proteomes" id="UP000248724"/>
    </source>
</evidence>
<dbReference type="EMBL" id="JAEKNS010000091">
    <property type="protein sequence ID" value="MBJ7594926.1"/>
    <property type="molecule type" value="Genomic_DNA"/>
</dbReference>
<evidence type="ECO:0000313" key="6">
    <source>
        <dbReference type="EMBL" id="MBJ7594926.1"/>
    </source>
</evidence>
<gene>
    <name evidence="7" type="ORF">DLM65_09810</name>
    <name evidence="6" type="ORF">JF886_08715</name>
</gene>
<reference evidence="7 8" key="1">
    <citation type="journal article" date="2017" name="Nature">
        <title>Atmospheric trace gases support primary production in Antarctic desert surface soil.</title>
        <authorList>
            <person name="Ji M."/>
            <person name="Greening C."/>
            <person name="Vanwonterghem I."/>
            <person name="Carere C.R."/>
            <person name="Bay S.K."/>
            <person name="Steen J.A."/>
            <person name="Montgomery K."/>
            <person name="Lines T."/>
            <person name="Beardall J."/>
            <person name="van Dorst J."/>
            <person name="Snape I."/>
            <person name="Stott M.B."/>
            <person name="Hugenholtz P."/>
            <person name="Ferrari B.C."/>
        </authorList>
    </citation>
    <scope>NUCLEOTIDE SEQUENCE [LARGE SCALE GENOMIC DNA]</scope>
    <source>
        <strain evidence="7">RRmetagenome_bin12</strain>
    </source>
</reference>
<keyword evidence="2" id="KW-0521">NADP</keyword>
<dbReference type="PANTHER" id="PTHR38011">
    <property type="entry name" value="DIHYDROFOLATE REDUCTASE FAMILY PROTEIN (AFU_ORTHOLOGUE AFUA_8G06820)"/>
    <property type="match status" value="1"/>
</dbReference>
<dbReference type="InterPro" id="IPR024072">
    <property type="entry name" value="DHFR-like_dom_sf"/>
</dbReference>
<comment type="caution">
    <text evidence="7">The sequence shown here is derived from an EMBL/GenBank/DDBJ whole genome shotgun (WGS) entry which is preliminary data.</text>
</comment>
<comment type="pathway">
    <text evidence="1">Cofactor biosynthesis; riboflavin biosynthesis.</text>
</comment>
<organism evidence="7 8">
    <name type="scientific">Candidatus Aeolococcus gillhamiae</name>
    <dbReference type="NCBI Taxonomy" id="3127015"/>
    <lineage>
        <taxon>Bacteria</taxon>
        <taxon>Bacillati</taxon>
        <taxon>Candidatus Dormiibacterota</taxon>
        <taxon>Candidatus Dormibacteria</taxon>
        <taxon>Candidatus Aeolococcales</taxon>
        <taxon>Candidatus Aeolococcaceae</taxon>
        <taxon>Candidatus Aeolococcus</taxon>
    </lineage>
</organism>
<name>A0A2W5ZAB5_9BACT</name>
<proteinExistence type="predicted"/>
<accession>A0A2W5ZAB5</accession>
<evidence type="ECO:0000256" key="3">
    <source>
        <dbReference type="ARBA" id="ARBA00023002"/>
    </source>
</evidence>
<accession>A0A934JSL8</accession>
<feature type="region of interest" description="Disordered" evidence="4">
    <location>
        <begin position="1"/>
        <end position="57"/>
    </location>
</feature>
<dbReference type="Pfam" id="PF01872">
    <property type="entry name" value="RibD_C"/>
    <property type="match status" value="1"/>
</dbReference>
<evidence type="ECO:0000259" key="5">
    <source>
        <dbReference type="Pfam" id="PF01872"/>
    </source>
</evidence>
<dbReference type="SUPFAM" id="SSF53597">
    <property type="entry name" value="Dihydrofolate reductase-like"/>
    <property type="match status" value="1"/>
</dbReference>
<evidence type="ECO:0000256" key="1">
    <source>
        <dbReference type="ARBA" id="ARBA00005104"/>
    </source>
</evidence>
<dbReference type="GO" id="GO:0008703">
    <property type="term" value="F:5-amino-6-(5-phosphoribosylamino)uracil reductase activity"/>
    <property type="evidence" value="ECO:0007669"/>
    <property type="project" value="InterPro"/>
</dbReference>
<feature type="domain" description="Bacterial bifunctional deaminase-reductase C-terminal" evidence="5">
    <location>
        <begin position="81"/>
        <end position="274"/>
    </location>
</feature>